<sequence length="591" mass="62116">MKKLIFILSTFLLSSQINAGLVAPPQLLYVGQGGGVCTYATIQDAIDNASSNSEIRVSNEIAYFENLQIDKGLTINGGYTNCEQAALGNRLDDSRTTIDANSITNVVVLTSEISINFNMSGFNLINGSTSYGGAVNAQTNNSIITFEQMNITDNISIVGGGIYLGGTDNELVLSNTKINNNTANLGGGVYCDNGSINLNDNSGIYQNNAVDMKTVGNGGGIFGANCSIYLRSGEGGMADSHTVGISNNQATGSGGGIYLEEGSIGAPLSGVANIDHNIANSDMDDTGGDGGGVYMTNGAYIDFSRLFFNGNTAFNGNGGAVFMDDSYYRDISNIPGYYNLCILLGFAECALFINNQALGDGLNLGGAIYMQNNSTGHVLSSSLRARFINNRADGGAAIAVYSGSTLDVQNSYFIGNGNNGDDATNDFNVIRVNGAGSEIDVSFSTFANNLNSYVFALFNDGQARLNKSIVFEEDPLTHLVTSPIDSAAFAHDCTLFHEGVTIGPLPGLSTSLVTTNPDFVNPATNNYQLMPSSAAIDRCNNTGLNPDVTIGVDYDGDERPIDIANTDNLVGAFDAGADEYDNDLIFINGFE</sequence>
<dbReference type="GO" id="GO:0009279">
    <property type="term" value="C:cell outer membrane"/>
    <property type="evidence" value="ECO:0007669"/>
    <property type="project" value="UniProtKB-SubCell"/>
</dbReference>
<comment type="subcellular location">
    <subcellularLocation>
        <location evidence="1">Cell envelope</location>
    </subcellularLocation>
    <subcellularLocation>
        <location evidence="2">Cell outer membrane</location>
    </subcellularLocation>
    <subcellularLocation>
        <location evidence="3">Secreted</location>
    </subcellularLocation>
</comment>
<dbReference type="EMBL" id="UOEW01000010">
    <property type="protein sequence ID" value="VAW32927.1"/>
    <property type="molecule type" value="Genomic_DNA"/>
</dbReference>
<evidence type="ECO:0000256" key="4">
    <source>
        <dbReference type="ARBA" id="ARBA00022525"/>
    </source>
</evidence>
<evidence type="ECO:0000256" key="5">
    <source>
        <dbReference type="ARBA" id="ARBA00022729"/>
    </source>
</evidence>
<keyword evidence="4" id="KW-0964">Secreted</keyword>
<reference evidence="8" key="1">
    <citation type="submission" date="2018-06" db="EMBL/GenBank/DDBJ databases">
        <authorList>
            <person name="Zhirakovskaya E."/>
        </authorList>
    </citation>
    <scope>NUCLEOTIDE SEQUENCE</scope>
</reference>
<keyword evidence="5" id="KW-0732">Signal</keyword>
<evidence type="ECO:0000313" key="8">
    <source>
        <dbReference type="EMBL" id="VAW32927.1"/>
    </source>
</evidence>
<dbReference type="InterPro" id="IPR011050">
    <property type="entry name" value="Pectin_lyase_fold/virulence"/>
</dbReference>
<gene>
    <name evidence="8" type="ORF">MNBD_GAMMA01-1159</name>
</gene>
<dbReference type="AlphaFoldDB" id="A0A3B0V4W1"/>
<dbReference type="InterPro" id="IPR003368">
    <property type="entry name" value="POMP_repeat"/>
</dbReference>
<dbReference type="NCBIfam" id="TIGR01376">
    <property type="entry name" value="POMP_repeat"/>
    <property type="match status" value="1"/>
</dbReference>
<evidence type="ECO:0000256" key="6">
    <source>
        <dbReference type="ARBA" id="ARBA00023136"/>
    </source>
</evidence>
<keyword evidence="7" id="KW-0998">Cell outer membrane</keyword>
<organism evidence="8">
    <name type="scientific">hydrothermal vent metagenome</name>
    <dbReference type="NCBI Taxonomy" id="652676"/>
    <lineage>
        <taxon>unclassified sequences</taxon>
        <taxon>metagenomes</taxon>
        <taxon>ecological metagenomes</taxon>
    </lineage>
</organism>
<evidence type="ECO:0000256" key="3">
    <source>
        <dbReference type="ARBA" id="ARBA00004613"/>
    </source>
</evidence>
<evidence type="ECO:0000256" key="7">
    <source>
        <dbReference type="ARBA" id="ARBA00023237"/>
    </source>
</evidence>
<dbReference type="GO" id="GO:0005576">
    <property type="term" value="C:extracellular region"/>
    <property type="evidence" value="ECO:0007669"/>
    <property type="project" value="UniProtKB-SubCell"/>
</dbReference>
<proteinExistence type="predicted"/>
<evidence type="ECO:0000256" key="2">
    <source>
        <dbReference type="ARBA" id="ARBA00004442"/>
    </source>
</evidence>
<keyword evidence="6" id="KW-0472">Membrane</keyword>
<dbReference type="SUPFAM" id="SSF51126">
    <property type="entry name" value="Pectin lyase-like"/>
    <property type="match status" value="1"/>
</dbReference>
<name>A0A3B0V4W1_9ZZZZ</name>
<protein>
    <submittedName>
        <fullName evidence="8">Uncharacterized protein</fullName>
    </submittedName>
</protein>
<accession>A0A3B0V4W1</accession>
<evidence type="ECO:0000256" key="1">
    <source>
        <dbReference type="ARBA" id="ARBA00004196"/>
    </source>
</evidence>